<evidence type="ECO:0000313" key="6">
    <source>
        <dbReference type="Proteomes" id="UP000507470"/>
    </source>
</evidence>
<dbReference type="PROSITE" id="PS50106">
    <property type="entry name" value="PDZ"/>
    <property type="match status" value="1"/>
</dbReference>
<dbReference type="InterPro" id="IPR036034">
    <property type="entry name" value="PDZ_sf"/>
</dbReference>
<gene>
    <name evidence="5" type="ORF">MCOR_1852</name>
</gene>
<evidence type="ECO:0000256" key="3">
    <source>
        <dbReference type="ARBA" id="ARBA00023273"/>
    </source>
</evidence>
<dbReference type="PANTHER" id="PTHR23116:SF29">
    <property type="entry name" value="PDZ DOMAIN-CONTAINING PROTEIN 7"/>
    <property type="match status" value="1"/>
</dbReference>
<dbReference type="Pfam" id="PF00595">
    <property type="entry name" value="PDZ"/>
    <property type="match status" value="1"/>
</dbReference>
<dbReference type="AlphaFoldDB" id="A0A6J7ZY61"/>
<keyword evidence="2" id="KW-0677">Repeat</keyword>
<dbReference type="GO" id="GO:0005886">
    <property type="term" value="C:plasma membrane"/>
    <property type="evidence" value="ECO:0007669"/>
    <property type="project" value="TreeGrafter"/>
</dbReference>
<dbReference type="InterPro" id="IPR001478">
    <property type="entry name" value="PDZ"/>
</dbReference>
<evidence type="ECO:0000256" key="1">
    <source>
        <dbReference type="ARBA" id="ARBA00004316"/>
    </source>
</evidence>
<dbReference type="GO" id="GO:0042995">
    <property type="term" value="C:cell projection"/>
    <property type="evidence" value="ECO:0007669"/>
    <property type="project" value="UniProtKB-SubCell"/>
</dbReference>
<name>A0A6J7ZY61_MYTCO</name>
<dbReference type="Gene3D" id="2.30.42.10">
    <property type="match status" value="1"/>
</dbReference>
<evidence type="ECO:0000313" key="5">
    <source>
        <dbReference type="EMBL" id="CAC5358723.1"/>
    </source>
</evidence>
<keyword evidence="6" id="KW-1185">Reference proteome</keyword>
<accession>A0A6J7ZY61</accession>
<keyword evidence="3" id="KW-0966">Cell projection</keyword>
<organism evidence="5 6">
    <name type="scientific">Mytilus coruscus</name>
    <name type="common">Sea mussel</name>
    <dbReference type="NCBI Taxonomy" id="42192"/>
    <lineage>
        <taxon>Eukaryota</taxon>
        <taxon>Metazoa</taxon>
        <taxon>Spiralia</taxon>
        <taxon>Lophotrochozoa</taxon>
        <taxon>Mollusca</taxon>
        <taxon>Bivalvia</taxon>
        <taxon>Autobranchia</taxon>
        <taxon>Pteriomorphia</taxon>
        <taxon>Mytilida</taxon>
        <taxon>Mytiloidea</taxon>
        <taxon>Mytilidae</taxon>
        <taxon>Mytilinae</taxon>
        <taxon>Mytilus</taxon>
    </lineage>
</organism>
<dbReference type="OrthoDB" id="10029564at2759"/>
<sequence length="254" mass="28615">MDSCLDLTPIKIPRPQIYSVVDLAIMNSKKELEIKLKDLKKKYLGVHVEIVTIYRTKPTFGVAVQGGADTQQKTPIVVHIQPGGSAFASGTLKCGHEILEINGTSTERLTHDEIANLIASEFKTATSIQPMEQQKSRKVGYESSFILMLKNPAKKQRRHDSSIIGDLIFKTRAKEGPSATSFTKRHRLCNVIKKDCETPRETSFAMSLKLCFSEFLTSLTSVKLSVECQFQERCMELCHVINIDTKTVQRHFRL</sequence>
<feature type="domain" description="PDZ" evidence="4">
    <location>
        <begin position="50"/>
        <end position="118"/>
    </location>
</feature>
<dbReference type="InterPro" id="IPR051844">
    <property type="entry name" value="USH2_Complex_Protein"/>
</dbReference>
<reference evidence="5 6" key="1">
    <citation type="submission" date="2020-06" db="EMBL/GenBank/DDBJ databases">
        <authorList>
            <person name="Li R."/>
            <person name="Bekaert M."/>
        </authorList>
    </citation>
    <scope>NUCLEOTIDE SEQUENCE [LARGE SCALE GENOMIC DNA]</scope>
    <source>
        <strain evidence="6">wild</strain>
    </source>
</reference>
<evidence type="ECO:0000256" key="2">
    <source>
        <dbReference type="ARBA" id="ARBA00022737"/>
    </source>
</evidence>
<proteinExistence type="predicted"/>
<dbReference type="SUPFAM" id="SSF50156">
    <property type="entry name" value="PDZ domain-like"/>
    <property type="match status" value="1"/>
</dbReference>
<dbReference type="EMBL" id="CACVKT020000393">
    <property type="protein sequence ID" value="CAC5358723.1"/>
    <property type="molecule type" value="Genomic_DNA"/>
</dbReference>
<comment type="subcellular location">
    <subcellularLocation>
        <location evidence="1">Cell projection</location>
    </subcellularLocation>
</comment>
<evidence type="ECO:0000259" key="4">
    <source>
        <dbReference type="PROSITE" id="PS50106"/>
    </source>
</evidence>
<protein>
    <submittedName>
        <fullName evidence="5">WHRN</fullName>
    </submittedName>
</protein>
<dbReference type="Proteomes" id="UP000507470">
    <property type="component" value="Unassembled WGS sequence"/>
</dbReference>
<dbReference type="PANTHER" id="PTHR23116">
    <property type="entry name" value="PDZ DOMAIN CONTAINING WHIRLIN AND HARMONIN-RELATED"/>
    <property type="match status" value="1"/>
</dbReference>
<dbReference type="SMART" id="SM00228">
    <property type="entry name" value="PDZ"/>
    <property type="match status" value="1"/>
</dbReference>